<feature type="chain" id="PRO_5043663334" evidence="1">
    <location>
        <begin position="22"/>
        <end position="158"/>
    </location>
</feature>
<keyword evidence="3" id="KW-1185">Reference proteome</keyword>
<sequence>MAVEWGELIVLIWRVQPVALCSQLISEVQCRVKGFHQTIKITCNGCRLEKINSQLVSDVQCEVKGFRQTIKITSVMAAEWGRFNSQLVSDVQCEVKGFRQTIKITSVMAAEWGDLIDNRVLYVVQSTGLLNELRRFMLVFKSYCSINRYRICPPKSSK</sequence>
<keyword evidence="1" id="KW-0732">Signal</keyword>
<protein>
    <submittedName>
        <fullName evidence="2">Uncharacterized protein</fullName>
    </submittedName>
</protein>
<proteinExistence type="predicted"/>
<dbReference type="EMBL" id="BPLR01014474">
    <property type="protein sequence ID" value="GIY68986.1"/>
    <property type="molecule type" value="Genomic_DNA"/>
</dbReference>
<evidence type="ECO:0000313" key="3">
    <source>
        <dbReference type="Proteomes" id="UP001054945"/>
    </source>
</evidence>
<gene>
    <name evidence="2" type="ORF">CEXT_55841</name>
</gene>
<dbReference type="Proteomes" id="UP001054945">
    <property type="component" value="Unassembled WGS sequence"/>
</dbReference>
<feature type="signal peptide" evidence="1">
    <location>
        <begin position="1"/>
        <end position="21"/>
    </location>
</feature>
<evidence type="ECO:0000256" key="1">
    <source>
        <dbReference type="SAM" id="SignalP"/>
    </source>
</evidence>
<comment type="caution">
    <text evidence="2">The sequence shown here is derived from an EMBL/GenBank/DDBJ whole genome shotgun (WGS) entry which is preliminary data.</text>
</comment>
<dbReference type="AlphaFoldDB" id="A0AAV4VGH7"/>
<organism evidence="2 3">
    <name type="scientific">Caerostris extrusa</name>
    <name type="common">Bark spider</name>
    <name type="synonym">Caerostris bankana</name>
    <dbReference type="NCBI Taxonomy" id="172846"/>
    <lineage>
        <taxon>Eukaryota</taxon>
        <taxon>Metazoa</taxon>
        <taxon>Ecdysozoa</taxon>
        <taxon>Arthropoda</taxon>
        <taxon>Chelicerata</taxon>
        <taxon>Arachnida</taxon>
        <taxon>Araneae</taxon>
        <taxon>Araneomorphae</taxon>
        <taxon>Entelegynae</taxon>
        <taxon>Araneoidea</taxon>
        <taxon>Araneidae</taxon>
        <taxon>Caerostris</taxon>
    </lineage>
</organism>
<reference evidence="2 3" key="1">
    <citation type="submission" date="2021-06" db="EMBL/GenBank/DDBJ databases">
        <title>Caerostris extrusa draft genome.</title>
        <authorList>
            <person name="Kono N."/>
            <person name="Arakawa K."/>
        </authorList>
    </citation>
    <scope>NUCLEOTIDE SEQUENCE [LARGE SCALE GENOMIC DNA]</scope>
</reference>
<evidence type="ECO:0000313" key="2">
    <source>
        <dbReference type="EMBL" id="GIY68986.1"/>
    </source>
</evidence>
<accession>A0AAV4VGH7</accession>
<name>A0AAV4VGH7_CAEEX</name>